<protein>
    <recommendedName>
        <fullName evidence="1">peptidylprolyl isomerase</fullName>
        <ecNumber evidence="1">5.2.1.8</ecNumber>
    </recommendedName>
</protein>
<evidence type="ECO:0000256" key="4">
    <source>
        <dbReference type="SAM" id="SignalP"/>
    </source>
</evidence>
<dbReference type="SUPFAM" id="SSF50891">
    <property type="entry name" value="Cyclophilin-like"/>
    <property type="match status" value="1"/>
</dbReference>
<accession>A0A4R3LLU8</accession>
<dbReference type="EMBL" id="SMAF01000001">
    <property type="protein sequence ID" value="TCT01320.1"/>
    <property type="molecule type" value="Genomic_DNA"/>
</dbReference>
<sequence length="309" mass="33549">MRRGMFTAACLGLALVSTAFGRSEGGARPLTMADVLGATTASDWRTPELADLLYLDLEAGRVVIELAPAFAPAHVANIRKLARQKYWDGLAIVRVQENYVVQWGDPESGNADRARELGAAERQLPAEFTVAASAVAFTRLPDGDVYAPQVGWSNGFPVARESAADGDQAWLAHCYAAVGAGRENAADSSNGSELYVVTGHSPRHLDRNITLVGRVLTGMEVLGGLPRGRGPMGFFEDAAQRIAIRSIRLGSDVPEAERVPLQVMRTDTPAFERLVESRRNRREEWFVHPVGKVELCNVPVPVRQPPPED</sequence>
<dbReference type="GO" id="GO:0003755">
    <property type="term" value="F:peptidyl-prolyl cis-trans isomerase activity"/>
    <property type="evidence" value="ECO:0007669"/>
    <property type="project" value="UniProtKB-KW"/>
</dbReference>
<evidence type="ECO:0000256" key="3">
    <source>
        <dbReference type="ARBA" id="ARBA00023235"/>
    </source>
</evidence>
<reference evidence="6 7" key="1">
    <citation type="submission" date="2019-03" db="EMBL/GenBank/DDBJ databases">
        <title>Genomic Encyclopedia of Type Strains, Phase IV (KMG-IV): sequencing the most valuable type-strain genomes for metagenomic binning, comparative biology and taxonomic classification.</title>
        <authorList>
            <person name="Goeker M."/>
        </authorList>
    </citation>
    <scope>NUCLEOTIDE SEQUENCE [LARGE SCALE GENOMIC DNA]</scope>
    <source>
        <strain evidence="6 7">DSM 21944</strain>
    </source>
</reference>
<feature type="domain" description="PPIase cyclophilin-type" evidence="5">
    <location>
        <begin position="49"/>
        <end position="249"/>
    </location>
</feature>
<dbReference type="PROSITE" id="PS50072">
    <property type="entry name" value="CSA_PPIASE_2"/>
    <property type="match status" value="1"/>
</dbReference>
<organism evidence="6 7">
    <name type="scientific">Pseudofulvimonas gallinarii</name>
    <dbReference type="NCBI Taxonomy" id="634155"/>
    <lineage>
        <taxon>Bacteria</taxon>
        <taxon>Pseudomonadati</taxon>
        <taxon>Pseudomonadota</taxon>
        <taxon>Gammaproteobacteria</taxon>
        <taxon>Lysobacterales</taxon>
        <taxon>Rhodanobacteraceae</taxon>
        <taxon>Pseudofulvimonas</taxon>
    </lineage>
</organism>
<evidence type="ECO:0000313" key="7">
    <source>
        <dbReference type="Proteomes" id="UP000294599"/>
    </source>
</evidence>
<feature type="chain" id="PRO_5020786196" description="peptidylprolyl isomerase" evidence="4">
    <location>
        <begin position="22"/>
        <end position="309"/>
    </location>
</feature>
<evidence type="ECO:0000256" key="1">
    <source>
        <dbReference type="ARBA" id="ARBA00013194"/>
    </source>
</evidence>
<evidence type="ECO:0000313" key="6">
    <source>
        <dbReference type="EMBL" id="TCT01320.1"/>
    </source>
</evidence>
<comment type="caution">
    <text evidence="6">The sequence shown here is derived from an EMBL/GenBank/DDBJ whole genome shotgun (WGS) entry which is preliminary data.</text>
</comment>
<keyword evidence="2" id="KW-0697">Rotamase</keyword>
<dbReference type="InterPro" id="IPR044665">
    <property type="entry name" value="E_coli_cyclophilin_A-like"/>
</dbReference>
<gene>
    <name evidence="6" type="ORF">EDC25_101187</name>
</gene>
<proteinExistence type="predicted"/>
<feature type="signal peptide" evidence="4">
    <location>
        <begin position="1"/>
        <end position="21"/>
    </location>
</feature>
<dbReference type="OrthoDB" id="9807797at2"/>
<keyword evidence="4" id="KW-0732">Signal</keyword>
<evidence type="ECO:0000256" key="2">
    <source>
        <dbReference type="ARBA" id="ARBA00023110"/>
    </source>
</evidence>
<evidence type="ECO:0000259" key="5">
    <source>
        <dbReference type="PROSITE" id="PS50072"/>
    </source>
</evidence>
<dbReference type="AlphaFoldDB" id="A0A4R3LLU8"/>
<dbReference type="PANTHER" id="PTHR43246">
    <property type="entry name" value="PEPTIDYL-PROLYL CIS-TRANS ISOMERASE CYP38, CHLOROPLASTIC"/>
    <property type="match status" value="1"/>
</dbReference>
<dbReference type="Proteomes" id="UP000294599">
    <property type="component" value="Unassembled WGS sequence"/>
</dbReference>
<dbReference type="InterPro" id="IPR002130">
    <property type="entry name" value="Cyclophilin-type_PPIase_dom"/>
</dbReference>
<keyword evidence="3 6" id="KW-0413">Isomerase</keyword>
<dbReference type="Gene3D" id="2.40.100.10">
    <property type="entry name" value="Cyclophilin-like"/>
    <property type="match status" value="1"/>
</dbReference>
<keyword evidence="7" id="KW-1185">Reference proteome</keyword>
<dbReference type="Pfam" id="PF00160">
    <property type="entry name" value="Pro_isomerase"/>
    <property type="match status" value="1"/>
</dbReference>
<dbReference type="InterPro" id="IPR029000">
    <property type="entry name" value="Cyclophilin-like_dom_sf"/>
</dbReference>
<name>A0A4R3LLU8_9GAMM</name>
<dbReference type="EC" id="5.2.1.8" evidence="1"/>